<feature type="compositionally biased region" description="Low complexity" evidence="1">
    <location>
        <begin position="327"/>
        <end position="351"/>
    </location>
</feature>
<dbReference type="Proteomes" id="UP001143548">
    <property type="component" value="Unassembled WGS sequence"/>
</dbReference>
<feature type="compositionally biased region" description="Low complexity" evidence="1">
    <location>
        <begin position="290"/>
        <end position="306"/>
    </location>
</feature>
<feature type="compositionally biased region" description="Low complexity" evidence="1">
    <location>
        <begin position="29"/>
        <end position="55"/>
    </location>
</feature>
<evidence type="ECO:0000313" key="3">
    <source>
        <dbReference type="Proteomes" id="UP001143548"/>
    </source>
</evidence>
<feature type="compositionally biased region" description="Basic and acidic residues" evidence="1">
    <location>
        <begin position="173"/>
        <end position="190"/>
    </location>
</feature>
<reference evidence="2" key="1">
    <citation type="submission" date="2022-07" db="EMBL/GenBank/DDBJ databases">
        <title>Taxonomy of Aspergillus series Nigri: significant species reduction supported by multi-species coalescent approaches.</title>
        <authorList>
            <person name="Bian C."/>
            <person name="Kusuya Y."/>
            <person name="Sklenar F."/>
            <person name="D'hooge E."/>
            <person name="Yaguchi T."/>
            <person name="Takahashi H."/>
            <person name="Hubka V."/>
        </authorList>
    </citation>
    <scope>NUCLEOTIDE SEQUENCE</scope>
    <source>
        <strain evidence="2">CBS 733.88</strain>
    </source>
</reference>
<dbReference type="InterPro" id="IPR018800">
    <property type="entry name" value="PRCC"/>
</dbReference>
<feature type="region of interest" description="Disordered" evidence="1">
    <location>
        <begin position="1"/>
        <end position="351"/>
    </location>
</feature>
<comment type="caution">
    <text evidence="2">The sequence shown here is derived from an EMBL/GenBank/DDBJ whole genome shotgun (WGS) entry which is preliminary data.</text>
</comment>
<accession>A0A9W5YID0</accession>
<dbReference type="Pfam" id="PF10253">
    <property type="entry name" value="PRCC"/>
    <property type="match status" value="1"/>
</dbReference>
<evidence type="ECO:0008006" key="4">
    <source>
        <dbReference type="Google" id="ProtNLM"/>
    </source>
</evidence>
<name>A0A9W5YID0_9EURO</name>
<proteinExistence type="predicted"/>
<feature type="compositionally biased region" description="Low complexity" evidence="1">
    <location>
        <begin position="107"/>
        <end position="118"/>
    </location>
</feature>
<dbReference type="EMBL" id="BROQ01000003">
    <property type="protein sequence ID" value="GKZ17063.1"/>
    <property type="molecule type" value="Genomic_DNA"/>
</dbReference>
<dbReference type="PANTHER" id="PTHR13621:SF2">
    <property type="entry name" value="PROLINE-RICH PROTEIN PRCC"/>
    <property type="match status" value="1"/>
</dbReference>
<dbReference type="AlphaFoldDB" id="A0A9W5YID0"/>
<evidence type="ECO:0000256" key="1">
    <source>
        <dbReference type="SAM" id="MobiDB-lite"/>
    </source>
</evidence>
<organism evidence="2 3">
    <name type="scientific">Aspergillus brasiliensis</name>
    <dbReference type="NCBI Taxonomy" id="319629"/>
    <lineage>
        <taxon>Eukaryota</taxon>
        <taxon>Fungi</taxon>
        <taxon>Dikarya</taxon>
        <taxon>Ascomycota</taxon>
        <taxon>Pezizomycotina</taxon>
        <taxon>Eurotiomycetes</taxon>
        <taxon>Eurotiomycetidae</taxon>
        <taxon>Eurotiales</taxon>
        <taxon>Aspergillaceae</taxon>
        <taxon>Aspergillus</taxon>
        <taxon>Aspergillus subgen. Circumdati</taxon>
    </lineage>
</organism>
<dbReference type="GO" id="GO:0005634">
    <property type="term" value="C:nucleus"/>
    <property type="evidence" value="ECO:0007669"/>
    <property type="project" value="TreeGrafter"/>
</dbReference>
<protein>
    <recommendedName>
        <fullName evidence="4">Mitotic checkpoint regulator, MAD2B-interacting-domain-containing protein</fullName>
    </recommendedName>
</protein>
<feature type="compositionally biased region" description="Low complexity" evidence="1">
    <location>
        <begin position="250"/>
        <end position="266"/>
    </location>
</feature>
<feature type="compositionally biased region" description="Basic and acidic residues" evidence="1">
    <location>
        <begin position="139"/>
        <end position="151"/>
    </location>
</feature>
<feature type="compositionally biased region" description="Basic and acidic residues" evidence="1">
    <location>
        <begin position="75"/>
        <end position="87"/>
    </location>
</feature>
<dbReference type="PANTHER" id="PTHR13621">
    <property type="entry name" value="PROLINE-RICH PROTEIN PRCC"/>
    <property type="match status" value="1"/>
</dbReference>
<gene>
    <name evidence="2" type="ORF">AbraCBS73388_006051</name>
</gene>
<sequence length="456" mass="48405">MALVAYSDSEASDSESETTVPQPQHAPKKPTTTTTTTTTTTATPSSTSNNSTKTPIQPLVDRTNPRKIRVALPDIKPEHNDDTDGPRKKPKLGGGGGAFSGFNSFLPAPKKPTTTAGATEKKAPARKIFSLKTGATPGFDREADAEMRNERAFGMLGGNDNEDEDETIPKAGSMRDQELDFGKDGAGSKEGDDEVVPQMKKPEEVKLKGNPMMFKPLSVGRASQQKKRKAVSELMPSAASASVRRKEEGSSAASSASASASVSTSAPVQDTAAAPAPAPPKPKISLFSLPADTDSTPTTSTASSTTYEPLVYTPLNTAPAGPSPAPEDTTTQQSTYDTTSYSTTESNNNNTLSTIADDLNLSKAQRRQLFGRNAPESVAANSRVLHFNTDQEYVTNQELAHTELAAQQHNPVRAIAPGKHTLQQLVNAASTQREALEESFAAGRRNKREAGAKYGW</sequence>
<evidence type="ECO:0000313" key="2">
    <source>
        <dbReference type="EMBL" id="GKZ17063.1"/>
    </source>
</evidence>